<feature type="chain" id="PRO_5022878071" evidence="1">
    <location>
        <begin position="26"/>
        <end position="262"/>
    </location>
</feature>
<accession>A0A5C4JQL7</accession>
<keyword evidence="1" id="KW-0732">Signal</keyword>
<dbReference type="AlphaFoldDB" id="A0A5C4JQL7"/>
<feature type="signal peptide" evidence="1">
    <location>
        <begin position="1"/>
        <end position="25"/>
    </location>
</feature>
<dbReference type="EMBL" id="VCLB01000006">
    <property type="protein sequence ID" value="TNB47434.1"/>
    <property type="molecule type" value="Genomic_DNA"/>
</dbReference>
<keyword evidence="3" id="KW-1185">Reference proteome</keyword>
<dbReference type="Proteomes" id="UP000307874">
    <property type="component" value="Unassembled WGS sequence"/>
</dbReference>
<dbReference type="OrthoDB" id="7916377at2"/>
<evidence type="ECO:0000313" key="3">
    <source>
        <dbReference type="Proteomes" id="UP000307874"/>
    </source>
</evidence>
<sequence length="262" mass="29319">MSFRSEALALSLFAALLSAAGPLAANEPSWSFDEHPQPYGDQLTPSERDRLRQADDLDWPRRCPARLQAAFAIYKAHYPNYAAGAPTDVALKQWMDYMVSLGSNDASGCVVSLLEVAIDDLLFNEGPFPDLFCGKLAREPTSEAEQRLSALLAKMTEYAGTLNRDAVEAFLRLGEDTVTTRFNPDIRYFLERTLAWQTGKPLSPEFREIVIADMGQERFDDVEKAYGRNDLHGVIETSPECTPWSDEIVPKGALDVETIWRH</sequence>
<protein>
    <submittedName>
        <fullName evidence="2">Uncharacterized protein</fullName>
    </submittedName>
</protein>
<name>A0A5C4JQL7_9HYPH</name>
<evidence type="ECO:0000313" key="2">
    <source>
        <dbReference type="EMBL" id="TNB47434.1"/>
    </source>
</evidence>
<comment type="caution">
    <text evidence="2">The sequence shown here is derived from an EMBL/GenBank/DDBJ whole genome shotgun (WGS) entry which is preliminary data.</text>
</comment>
<organism evidence="2 3">
    <name type="scientific">Martelella lutilitoris</name>
    <dbReference type="NCBI Taxonomy" id="2583532"/>
    <lineage>
        <taxon>Bacteria</taxon>
        <taxon>Pseudomonadati</taxon>
        <taxon>Pseudomonadota</taxon>
        <taxon>Alphaproteobacteria</taxon>
        <taxon>Hyphomicrobiales</taxon>
        <taxon>Aurantimonadaceae</taxon>
        <taxon>Martelella</taxon>
    </lineage>
</organism>
<dbReference type="RefSeq" id="WP_138748596.1">
    <property type="nucleotide sequence ID" value="NZ_VCLB01000006.1"/>
</dbReference>
<proteinExistence type="predicted"/>
<evidence type="ECO:0000256" key="1">
    <source>
        <dbReference type="SAM" id="SignalP"/>
    </source>
</evidence>
<reference evidence="2 3" key="1">
    <citation type="submission" date="2019-06" db="EMBL/GenBank/DDBJ databases">
        <title>Martelella lutilitoris sp. nov., isolated from a tidal mudflat.</title>
        <authorList>
            <person name="Kim Y.-J."/>
        </authorList>
    </citation>
    <scope>NUCLEOTIDE SEQUENCE [LARGE SCALE GENOMIC DNA]</scope>
    <source>
        <strain evidence="2 3">GH2-6</strain>
    </source>
</reference>
<gene>
    <name evidence="2" type="ORF">FF124_11260</name>
</gene>